<dbReference type="SMART" id="SM00326">
    <property type="entry name" value="SH3"/>
    <property type="match status" value="1"/>
</dbReference>
<evidence type="ECO:0000256" key="3">
    <source>
        <dbReference type="SAM" id="Coils"/>
    </source>
</evidence>
<feature type="compositionally biased region" description="Basic and acidic residues" evidence="4">
    <location>
        <begin position="51"/>
        <end position="91"/>
    </location>
</feature>
<dbReference type="SUPFAM" id="SSF50044">
    <property type="entry name" value="SH3-domain"/>
    <property type="match status" value="1"/>
</dbReference>
<evidence type="ECO:0000313" key="6">
    <source>
        <dbReference type="EMBL" id="CAI2387748.1"/>
    </source>
</evidence>
<dbReference type="PROSITE" id="PS50002">
    <property type="entry name" value="SH3"/>
    <property type="match status" value="1"/>
</dbReference>
<dbReference type="GO" id="GO:0051666">
    <property type="term" value="P:actin cortical patch localization"/>
    <property type="evidence" value="ECO:0007669"/>
    <property type="project" value="InterPro"/>
</dbReference>
<feature type="compositionally biased region" description="Basic and acidic residues" evidence="4">
    <location>
        <begin position="458"/>
        <end position="471"/>
    </location>
</feature>
<dbReference type="GO" id="GO:0043332">
    <property type="term" value="C:mating projection tip"/>
    <property type="evidence" value="ECO:0007669"/>
    <property type="project" value="TreeGrafter"/>
</dbReference>
<accession>A0AAD1Y9R1</accession>
<proteinExistence type="predicted"/>
<dbReference type="GO" id="GO:0031097">
    <property type="term" value="C:medial cortex"/>
    <property type="evidence" value="ECO:0007669"/>
    <property type="project" value="TreeGrafter"/>
</dbReference>
<keyword evidence="7" id="KW-1185">Reference proteome</keyword>
<dbReference type="PANTHER" id="PTHR47174">
    <property type="entry name" value="BRIDGING INTEGRATOR 3"/>
    <property type="match status" value="1"/>
</dbReference>
<dbReference type="Pfam" id="PF00018">
    <property type="entry name" value="SH3_1"/>
    <property type="match status" value="1"/>
</dbReference>
<dbReference type="Gene3D" id="2.30.30.40">
    <property type="entry name" value="SH3 Domains"/>
    <property type="match status" value="1"/>
</dbReference>
<dbReference type="InterPro" id="IPR001452">
    <property type="entry name" value="SH3_domain"/>
</dbReference>
<dbReference type="Proteomes" id="UP001295684">
    <property type="component" value="Unassembled WGS sequence"/>
</dbReference>
<evidence type="ECO:0000259" key="5">
    <source>
        <dbReference type="PROSITE" id="PS50002"/>
    </source>
</evidence>
<name>A0AAD1Y9R1_EUPCR</name>
<keyword evidence="1 2" id="KW-0728">SH3 domain</keyword>
<dbReference type="AlphaFoldDB" id="A0AAD1Y9R1"/>
<dbReference type="GO" id="GO:1990528">
    <property type="term" value="C:Rvs161p-Rvs167p complex"/>
    <property type="evidence" value="ECO:0007669"/>
    <property type="project" value="TreeGrafter"/>
</dbReference>
<comment type="caution">
    <text evidence="6">The sequence shown here is derived from an EMBL/GenBank/DDBJ whole genome shotgun (WGS) entry which is preliminary data.</text>
</comment>
<gene>
    <name evidence="6" type="ORF">ECRASSUSDP1_LOCUS29382</name>
</gene>
<feature type="region of interest" description="Disordered" evidence="4">
    <location>
        <begin position="37"/>
        <end position="180"/>
    </location>
</feature>
<keyword evidence="3" id="KW-0175">Coiled coil</keyword>
<evidence type="ECO:0000256" key="2">
    <source>
        <dbReference type="PROSITE-ProRule" id="PRU00192"/>
    </source>
</evidence>
<protein>
    <recommendedName>
        <fullName evidence="5">SH3 domain-containing protein</fullName>
    </recommendedName>
</protein>
<dbReference type="PRINTS" id="PR00452">
    <property type="entry name" value="SH3DOMAIN"/>
</dbReference>
<dbReference type="GO" id="GO:0006897">
    <property type="term" value="P:endocytosis"/>
    <property type="evidence" value="ECO:0007669"/>
    <property type="project" value="InterPro"/>
</dbReference>
<evidence type="ECO:0000256" key="1">
    <source>
        <dbReference type="ARBA" id="ARBA00022443"/>
    </source>
</evidence>
<feature type="region of interest" description="Disordered" evidence="4">
    <location>
        <begin position="451"/>
        <end position="508"/>
    </location>
</feature>
<feature type="compositionally biased region" description="Polar residues" evidence="4">
    <location>
        <begin position="105"/>
        <end position="114"/>
    </location>
</feature>
<evidence type="ECO:0000256" key="4">
    <source>
        <dbReference type="SAM" id="MobiDB-lite"/>
    </source>
</evidence>
<organism evidence="6 7">
    <name type="scientific">Euplotes crassus</name>
    <dbReference type="NCBI Taxonomy" id="5936"/>
    <lineage>
        <taxon>Eukaryota</taxon>
        <taxon>Sar</taxon>
        <taxon>Alveolata</taxon>
        <taxon>Ciliophora</taxon>
        <taxon>Intramacronucleata</taxon>
        <taxon>Spirotrichea</taxon>
        <taxon>Hypotrichia</taxon>
        <taxon>Euplotida</taxon>
        <taxon>Euplotidae</taxon>
        <taxon>Moneuplotes</taxon>
    </lineage>
</organism>
<dbReference type="InterPro" id="IPR036028">
    <property type="entry name" value="SH3-like_dom_sf"/>
</dbReference>
<dbReference type="EMBL" id="CAMPGE010030237">
    <property type="protein sequence ID" value="CAI2387748.1"/>
    <property type="molecule type" value="Genomic_DNA"/>
</dbReference>
<feature type="coiled-coil region" evidence="3">
    <location>
        <begin position="238"/>
        <end position="272"/>
    </location>
</feature>
<evidence type="ECO:0000313" key="7">
    <source>
        <dbReference type="Proteomes" id="UP001295684"/>
    </source>
</evidence>
<dbReference type="GO" id="GO:0097320">
    <property type="term" value="P:plasma membrane tubulation"/>
    <property type="evidence" value="ECO:0007669"/>
    <property type="project" value="TreeGrafter"/>
</dbReference>
<feature type="domain" description="SH3" evidence="5">
    <location>
        <begin position="591"/>
        <end position="651"/>
    </location>
</feature>
<sequence length="653" mass="75647">MSKSRVKSITRSPVCEKSPKVQKFMNKCVKYNQEKYNSKSFVRAKTPNLGRIDELATRRSFSKADKHQKTTRDRKLIRHNQKEETNKHESVKIASPKRTGVKKISQPSRSPNDPSSEKKMHNPFFNNNNEEKKNKRVRIKQPIFDNNQEDEEEEPRPKVKFSLPNKENIDHNTPPTQSKSYDKELEKITKTNLELKDIIQKMAESHLAEKKRMVARFEKETENYFKYYQFFHDNEPKLKQMEKDTAVLISEKKEMKAKITQLQAEANKAKSNSQATKSCCNCEKYGTFCENLKFKLMESLHEIMRDDKSAQSKVSSCQKVVVRALNEVKSFLSAEDTHTRSMSLMQESITAPDIKTYNTDNDDELIRTVEEALLIVRNDSCKRSNFKSQRSLSSLEFNKSPESKFSKGIFSPEFVNINTKSSHNLLQSQLRNSVNGMRDASFRDVINESFGKAIPESPKNKGMEHPEDIMGKKRYTNNNQESQDEELEIGSRQDEKDPSIDQTSDDDTVVDNVINKITNVRSKAKTNQRYKKGIDMNEFEFINENIFTKSNDLYCPISSRDSTLDNIEGENEKKVGFNLPLQIEHKKKPQKEIELAVCLFDFEPQKKSDLGFKAGERIKIVSRSDTTNWWFGSIGSREGYFPKNFIELKKVSK</sequence>
<dbReference type="InterPro" id="IPR046982">
    <property type="entry name" value="BIN3/RVS161-like"/>
</dbReference>
<reference evidence="6" key="1">
    <citation type="submission" date="2023-07" db="EMBL/GenBank/DDBJ databases">
        <authorList>
            <consortium name="AG Swart"/>
            <person name="Singh M."/>
            <person name="Singh A."/>
            <person name="Seah K."/>
            <person name="Emmerich C."/>
        </authorList>
    </citation>
    <scope>NUCLEOTIDE SEQUENCE</scope>
    <source>
        <strain evidence="6">DP1</strain>
    </source>
</reference>
<dbReference type="GO" id="GO:0008289">
    <property type="term" value="F:lipid binding"/>
    <property type="evidence" value="ECO:0007669"/>
    <property type="project" value="TreeGrafter"/>
</dbReference>
<dbReference type="PANTHER" id="PTHR47174:SF1">
    <property type="entry name" value="REDUCED VIABILITY UPON STARVATION PROTEIN 167"/>
    <property type="match status" value="1"/>
</dbReference>
<feature type="compositionally biased region" description="Basic and acidic residues" evidence="4">
    <location>
        <begin position="489"/>
        <end position="499"/>
    </location>
</feature>
<dbReference type="GO" id="GO:0015629">
    <property type="term" value="C:actin cytoskeleton"/>
    <property type="evidence" value="ECO:0007669"/>
    <property type="project" value="TreeGrafter"/>
</dbReference>